<evidence type="ECO:0000313" key="3">
    <source>
        <dbReference type="EMBL" id="RRK10803.1"/>
    </source>
</evidence>
<name>A0A3R8KM07_9LACO</name>
<evidence type="ECO:0000313" key="4">
    <source>
        <dbReference type="Proteomes" id="UP000283633"/>
    </source>
</evidence>
<organism evidence="3 4">
    <name type="scientific">Lactiplantibacillus garii</name>
    <dbReference type="NCBI Taxonomy" id="2306423"/>
    <lineage>
        <taxon>Bacteria</taxon>
        <taxon>Bacillati</taxon>
        <taxon>Bacillota</taxon>
        <taxon>Bacilli</taxon>
        <taxon>Lactobacillales</taxon>
        <taxon>Lactobacillaceae</taxon>
        <taxon>Lactiplantibacillus</taxon>
    </lineage>
</organism>
<dbReference type="RefSeq" id="WP_125071971.1">
    <property type="nucleotide sequence ID" value="NZ_QWZQ01000014.1"/>
</dbReference>
<keyword evidence="1 3" id="KW-0378">Hydrolase</keyword>
<dbReference type="SUPFAM" id="SSF56601">
    <property type="entry name" value="beta-lactamase/transpeptidase-like"/>
    <property type="match status" value="1"/>
</dbReference>
<dbReference type="Pfam" id="PF00144">
    <property type="entry name" value="Beta-lactamase"/>
    <property type="match status" value="1"/>
</dbReference>
<dbReference type="GO" id="GO:0016787">
    <property type="term" value="F:hydrolase activity"/>
    <property type="evidence" value="ECO:0007669"/>
    <property type="project" value="UniProtKB-KW"/>
</dbReference>
<comment type="caution">
    <text evidence="3">The sequence shown here is derived from an EMBL/GenBank/DDBJ whole genome shotgun (WGS) entry which is preliminary data.</text>
</comment>
<evidence type="ECO:0000256" key="1">
    <source>
        <dbReference type="ARBA" id="ARBA00022801"/>
    </source>
</evidence>
<protein>
    <submittedName>
        <fullName evidence="3">Class A beta-lactamase-related serine hydrolase</fullName>
    </submittedName>
</protein>
<dbReference type="EMBL" id="QWZQ01000014">
    <property type="protein sequence ID" value="RRK10803.1"/>
    <property type="molecule type" value="Genomic_DNA"/>
</dbReference>
<accession>A0A3R8KM07</accession>
<sequence>MVFEETQAEIQRMVDQGVIPGASYGLINGSDVLQRQVGLAAIEPQKLELWPHALYDLASVTKVVGTTTVALQLMQSGKLDVSRPVHDYLPAFGPQEVTVLNLMTHTSGLSGYIPNRNALPAAQLLTAIQALPISYANLNHRVVYTDLGLILTGMIIEKLTGQAVQDAITTRVLRPLKLPDATFTPLADQTVPTVYSSTQGLLRGVVHDPKGQVLGRHCGSAGLFASVEDLTRFAKLMLGQLDVPTVLPQTTIERLYQDWTPNHQLRRSFGWNLWRPLEHQQPIIFHTGYTGTLFMLDRAHQTGLIFLSNRVHPTVRNGNFLPARRRLIAAWLADIENLNKE</sequence>
<feature type="domain" description="Beta-lactamase-related" evidence="2">
    <location>
        <begin position="8"/>
        <end position="315"/>
    </location>
</feature>
<evidence type="ECO:0000259" key="2">
    <source>
        <dbReference type="Pfam" id="PF00144"/>
    </source>
</evidence>
<dbReference type="Proteomes" id="UP000283633">
    <property type="component" value="Unassembled WGS sequence"/>
</dbReference>
<proteinExistence type="predicted"/>
<dbReference type="InterPro" id="IPR001466">
    <property type="entry name" value="Beta-lactam-related"/>
</dbReference>
<dbReference type="AlphaFoldDB" id="A0A3R8KM07"/>
<dbReference type="InterPro" id="IPR050789">
    <property type="entry name" value="Diverse_Enzym_Activities"/>
</dbReference>
<keyword evidence="4" id="KW-1185">Reference proteome</keyword>
<reference evidence="3 4" key="1">
    <citation type="submission" date="2018-08" db="EMBL/GenBank/DDBJ databases">
        <title>Genome Lactobacillus garii FI11369.</title>
        <authorList>
            <person name="Diaz M."/>
            <person name="Narbad A."/>
        </authorList>
    </citation>
    <scope>NUCLEOTIDE SEQUENCE [LARGE SCALE GENOMIC DNA]</scope>
    <source>
        <strain evidence="3 4">FI11369</strain>
    </source>
</reference>
<dbReference type="Gene3D" id="3.40.710.10">
    <property type="entry name" value="DD-peptidase/beta-lactamase superfamily"/>
    <property type="match status" value="1"/>
</dbReference>
<gene>
    <name evidence="3" type="ORF">D1831_05725</name>
</gene>
<dbReference type="InterPro" id="IPR012338">
    <property type="entry name" value="Beta-lactam/transpept-like"/>
</dbReference>
<dbReference type="PANTHER" id="PTHR43283">
    <property type="entry name" value="BETA-LACTAMASE-RELATED"/>
    <property type="match status" value="1"/>
</dbReference>
<dbReference type="OrthoDB" id="9803467at2"/>
<dbReference type="PANTHER" id="PTHR43283:SF11">
    <property type="entry name" value="BETA-LACTAMASE-RELATED DOMAIN-CONTAINING PROTEIN"/>
    <property type="match status" value="1"/>
</dbReference>